<evidence type="ECO:0000313" key="2">
    <source>
        <dbReference type="EMBL" id="RRJ88325.1"/>
    </source>
</evidence>
<keyword evidence="1" id="KW-1133">Transmembrane helix</keyword>
<sequence>MSATASRRRLPHLDARLVIGILLVVASVVGVIAVVAGANRTVAIYAASGPIAAGEPLTTERLSLVQVHEQDSVALYLSPQALPDGEVIATRPIGAGELIPVSALGAADASMSTVVVPISGTLPVEVTTGATVALWSSVPGEQPGSYTEPRVLVAEAQVIRVVEQDRMIATGEVELELRLPAHLVATVLGDVTNGARLHVIPVHSAPAAPVAGP</sequence>
<comment type="caution">
    <text evidence="2">The sequence shown here is derived from an EMBL/GenBank/DDBJ whole genome shotgun (WGS) entry which is preliminary data.</text>
</comment>
<proteinExistence type="predicted"/>
<dbReference type="EMBL" id="RQVS01000002">
    <property type="protein sequence ID" value="RRJ88325.1"/>
    <property type="molecule type" value="Genomic_DNA"/>
</dbReference>
<organism evidence="2 3">
    <name type="scientific">Gulosibacter macacae</name>
    <dbReference type="NCBI Taxonomy" id="2488791"/>
    <lineage>
        <taxon>Bacteria</taxon>
        <taxon>Bacillati</taxon>
        <taxon>Actinomycetota</taxon>
        <taxon>Actinomycetes</taxon>
        <taxon>Micrococcales</taxon>
        <taxon>Microbacteriaceae</taxon>
        <taxon>Gulosibacter</taxon>
    </lineage>
</organism>
<gene>
    <name evidence="2" type="ORF">EG850_02470</name>
</gene>
<dbReference type="AlphaFoldDB" id="A0A3P3VZX1"/>
<feature type="transmembrane region" description="Helical" evidence="1">
    <location>
        <begin position="17"/>
        <end position="38"/>
    </location>
</feature>
<evidence type="ECO:0000313" key="3">
    <source>
        <dbReference type="Proteomes" id="UP000274391"/>
    </source>
</evidence>
<keyword evidence="3" id="KW-1185">Reference proteome</keyword>
<dbReference type="Proteomes" id="UP000274391">
    <property type="component" value="Unassembled WGS sequence"/>
</dbReference>
<keyword evidence="1" id="KW-0812">Transmembrane</keyword>
<protein>
    <recommendedName>
        <fullName evidence="4">SAF domain-containing protein</fullName>
    </recommendedName>
</protein>
<evidence type="ECO:0008006" key="4">
    <source>
        <dbReference type="Google" id="ProtNLM"/>
    </source>
</evidence>
<name>A0A3P3VZX1_9MICO</name>
<keyword evidence="1" id="KW-0472">Membrane</keyword>
<reference evidence="2 3" key="1">
    <citation type="submission" date="2018-11" db="EMBL/GenBank/DDBJ databases">
        <title>YIM 102482-1 draft genome.</title>
        <authorList>
            <person name="Li G."/>
            <person name="Jiang Y."/>
        </authorList>
    </citation>
    <scope>NUCLEOTIDE SEQUENCE [LARGE SCALE GENOMIC DNA]</scope>
    <source>
        <strain evidence="2 3">YIM 102482-1</strain>
    </source>
</reference>
<dbReference type="RefSeq" id="WP_124969498.1">
    <property type="nucleotide sequence ID" value="NZ_RQVS01000002.1"/>
</dbReference>
<dbReference type="OrthoDB" id="5083100at2"/>
<evidence type="ECO:0000256" key="1">
    <source>
        <dbReference type="SAM" id="Phobius"/>
    </source>
</evidence>
<accession>A0A3P3VZX1</accession>